<evidence type="ECO:0000313" key="1">
    <source>
        <dbReference type="EMBL" id="CAB3934997.1"/>
    </source>
</evidence>
<organism evidence="1 2">
    <name type="scientific">Achromobacter insolitus</name>
    <dbReference type="NCBI Taxonomy" id="217204"/>
    <lineage>
        <taxon>Bacteria</taxon>
        <taxon>Pseudomonadati</taxon>
        <taxon>Pseudomonadota</taxon>
        <taxon>Betaproteobacteria</taxon>
        <taxon>Burkholderiales</taxon>
        <taxon>Alcaligenaceae</taxon>
        <taxon>Achromobacter</taxon>
    </lineage>
</organism>
<keyword evidence="1" id="KW-0560">Oxidoreductase</keyword>
<gene>
    <name evidence="1" type="primary">hapE</name>
    <name evidence="1" type="ORF">LMG6000_04103</name>
</gene>
<reference evidence="1 2" key="1">
    <citation type="submission" date="2020-04" db="EMBL/GenBank/DDBJ databases">
        <authorList>
            <person name="De Canck E."/>
        </authorList>
    </citation>
    <scope>NUCLEOTIDE SEQUENCE [LARGE SCALE GENOMIC DNA]</scope>
    <source>
        <strain evidence="1 2">LMG 6000</strain>
    </source>
</reference>
<dbReference type="PANTHER" id="PTHR42877:SF4">
    <property type="entry name" value="FAD_NAD(P)-BINDING DOMAIN-CONTAINING PROTEIN-RELATED"/>
    <property type="match status" value="1"/>
</dbReference>
<keyword evidence="1" id="KW-0503">Monooxygenase</keyword>
<dbReference type="InterPro" id="IPR051209">
    <property type="entry name" value="FAD-bind_Monooxygenase_sf"/>
</dbReference>
<dbReference type="InterPro" id="IPR036188">
    <property type="entry name" value="FAD/NAD-bd_sf"/>
</dbReference>
<keyword evidence="2" id="KW-1185">Reference proteome</keyword>
<protein>
    <submittedName>
        <fullName evidence="1">4-hydroxyacetophenone monooxygenase</fullName>
        <ecNumber evidence="1">1.14.13.84</ecNumber>
    </submittedName>
</protein>
<name>A0A6S7FGW2_9BURK</name>
<dbReference type="PRINTS" id="PR00368">
    <property type="entry name" value="FADPNR"/>
</dbReference>
<dbReference type="PRINTS" id="PR00469">
    <property type="entry name" value="PNDRDTASEII"/>
</dbReference>
<dbReference type="AlphaFoldDB" id="A0A6S7FGW2"/>
<dbReference type="EMBL" id="CADILH010000007">
    <property type="protein sequence ID" value="CAB3934997.1"/>
    <property type="molecule type" value="Genomic_DNA"/>
</dbReference>
<dbReference type="EC" id="1.14.13.84" evidence="1"/>
<dbReference type="GO" id="GO:0033767">
    <property type="term" value="F:4-hydroxyacetophenone monooxygenase activity"/>
    <property type="evidence" value="ECO:0007669"/>
    <property type="project" value="UniProtKB-EC"/>
</dbReference>
<proteinExistence type="predicted"/>
<dbReference type="Gene3D" id="3.50.50.60">
    <property type="entry name" value="FAD/NAD(P)-binding domain"/>
    <property type="match status" value="2"/>
</dbReference>
<dbReference type="RefSeq" id="WP_254604541.1">
    <property type="nucleotide sequence ID" value="NZ_CADILH010000007.1"/>
</dbReference>
<dbReference type="Proteomes" id="UP000494183">
    <property type="component" value="Unassembled WGS sequence"/>
</dbReference>
<sequence length="668" mass="74599">MHRDTQASDNPPGHDAWAATLRRALSSANIPTLLMVLVHLTGDTQWLSERYQCSRIRGLEDNDPGGLPEAVQEEVREAAFSAILLARQGRAPMLAAPTHEQLVAMLQTSIGEDVPDSYGPMIAAWLGLDPDFALEQREAFQVPQGYRVLVIGAGVAGLCAAIRLQGAGIPYVVIEKNAEVGGTWYENRYPGAGVDTPNHIYSYSFAKHDWSRYFALQGEIQGYFEGVADQYGVRSNIRFNTRVESARYDEASLRWNVRTVRQDGQVQDYVADIVISAVGLLNVPKLPPIPGLETFKGPCFHTAHWPEGLDLRGKNVGIIGNGASAMQVAPAIADQVRSLTVFQRSKQWAAPFEKFQKPVPQDVRFLLREVPYYQEWYRQRLAWIFNDRVHATLQIDPQWPHPERAINEINDRHREHFTSYIKAELGQRQDLLPDVLPDYPPFGKRMLMDNGWFRTMARDHVKLVTGGIARITENAVVGDKGDSHELDVLVVATGFDAINLLSSFKLYGRGGRSIREAWDEKGAEAFMGVAAPGFPNLFILAGPNTALGHGGSVVALLETQVRYVMGVLQQGMARAGGRFEIEVRQDRHDAYNARVQAAHDRMIWTHKGMSNWYRNAHGKVVAPTPFRNDDYWHMLRKTNMDDYHYRPASTARASGGVDSPAPVRVEAA</sequence>
<dbReference type="PANTHER" id="PTHR42877">
    <property type="entry name" value="L-ORNITHINE N(5)-MONOOXYGENASE-RELATED"/>
    <property type="match status" value="1"/>
</dbReference>
<dbReference type="SUPFAM" id="SSF51905">
    <property type="entry name" value="FAD/NAD(P)-binding domain"/>
    <property type="match status" value="2"/>
</dbReference>
<dbReference type="Pfam" id="PF13738">
    <property type="entry name" value="Pyr_redox_3"/>
    <property type="match status" value="1"/>
</dbReference>
<accession>A0A6S7FGW2</accession>
<evidence type="ECO:0000313" key="2">
    <source>
        <dbReference type="Proteomes" id="UP000494183"/>
    </source>
</evidence>